<organism evidence="1 2">
    <name type="scientific">Chitinophaga defluvii</name>
    <dbReference type="NCBI Taxonomy" id="3163343"/>
    <lineage>
        <taxon>Bacteria</taxon>
        <taxon>Pseudomonadati</taxon>
        <taxon>Bacteroidota</taxon>
        <taxon>Chitinophagia</taxon>
        <taxon>Chitinophagales</taxon>
        <taxon>Chitinophagaceae</taxon>
        <taxon>Chitinophaga</taxon>
    </lineage>
</organism>
<evidence type="ECO:0000313" key="1">
    <source>
        <dbReference type="EMBL" id="MET6997351.1"/>
    </source>
</evidence>
<sequence>MAFSITYRRLAAVNFLHNFYLDQGSTAFYDLSETDRTVRLESVVDAGRYSLMNDILLEPTPATAAQLRGHKIVWRQTAQGLVLGMAIRRVVTAGVERHVPVITPSAGLRLEFRIKVKKRYWNNRSNMRLQTVLPAAFYFTNDDTTTGKVYPSLSQPMQQFEEGRFYEMGELATVNGVSSRAITNTTTAMQGWAAWPEHYCISEQDRHLLPFSFRCRLDERNLQEAAFTLLQDGTVKKQIIMHSNDTLQEVTLDWNKDTNGNRLPNGWYTLTITAANGYNRIYQVLLHRELYQPDTLGIIDLAVQTEANGFSLLNPDGDLVQLPAPAVHPVFELRFLSRTAYWRYIFQEEDPGAPDAGWTKTTATGSKAVICRTDPFGMQQDFRKITYQGTVLPNPDGNLLIADAERIYADTMLTKIKL</sequence>
<dbReference type="RefSeq" id="WP_354659989.1">
    <property type="nucleotide sequence ID" value="NZ_JBEXAC010000001.1"/>
</dbReference>
<reference evidence="1 2" key="1">
    <citation type="submission" date="2024-06" db="EMBL/GenBank/DDBJ databases">
        <title>Chitinophaga defluvii sp. nov., isolated from municipal sewage.</title>
        <authorList>
            <person name="Zhang L."/>
        </authorList>
    </citation>
    <scope>NUCLEOTIDE SEQUENCE [LARGE SCALE GENOMIC DNA]</scope>
    <source>
        <strain evidence="1 2">H8</strain>
    </source>
</reference>
<proteinExistence type="predicted"/>
<dbReference type="Proteomes" id="UP001549749">
    <property type="component" value="Unassembled WGS sequence"/>
</dbReference>
<protein>
    <recommendedName>
        <fullName evidence="3">FlgD-like protein</fullName>
    </recommendedName>
</protein>
<name>A0ABV2T2T2_9BACT</name>
<dbReference type="EMBL" id="JBEXAC010000001">
    <property type="protein sequence ID" value="MET6997351.1"/>
    <property type="molecule type" value="Genomic_DNA"/>
</dbReference>
<comment type="caution">
    <text evidence="1">The sequence shown here is derived from an EMBL/GenBank/DDBJ whole genome shotgun (WGS) entry which is preliminary data.</text>
</comment>
<evidence type="ECO:0008006" key="3">
    <source>
        <dbReference type="Google" id="ProtNLM"/>
    </source>
</evidence>
<accession>A0ABV2T2T2</accession>
<keyword evidence="2" id="KW-1185">Reference proteome</keyword>
<gene>
    <name evidence="1" type="ORF">ABR189_08210</name>
</gene>
<evidence type="ECO:0000313" key="2">
    <source>
        <dbReference type="Proteomes" id="UP001549749"/>
    </source>
</evidence>